<dbReference type="AlphaFoldDB" id="A0A1G4EK93"/>
<sequence length="28" mass="3206">MAIIMTPILAGCMYVVSRVKKTINIFYE</sequence>
<reference evidence="1 2" key="1">
    <citation type="submission" date="2016-08" db="EMBL/GenBank/DDBJ databases">
        <authorList>
            <person name="Seilhamer J.J."/>
        </authorList>
    </citation>
    <scope>NUCLEOTIDE SEQUENCE [LARGE SCALE GENOMIC DNA]</scope>
    <source>
        <strain evidence="1 2">SDA_GO95</strain>
    </source>
</reference>
<proteinExistence type="predicted"/>
<evidence type="ECO:0000313" key="2">
    <source>
        <dbReference type="Proteomes" id="UP000195696"/>
    </source>
</evidence>
<accession>A0A1G4EK93</accession>
<dbReference type="EMBL" id="FMAK01000045">
    <property type="protein sequence ID" value="SCB69525.1"/>
    <property type="molecule type" value="Genomic_DNA"/>
</dbReference>
<name>A0A1G4EK93_BACMY</name>
<evidence type="ECO:0000313" key="1">
    <source>
        <dbReference type="EMBL" id="SCB69525.1"/>
    </source>
</evidence>
<organism evidence="1 2">
    <name type="scientific">Bacillus mycoides</name>
    <dbReference type="NCBI Taxonomy" id="1405"/>
    <lineage>
        <taxon>Bacteria</taxon>
        <taxon>Bacillati</taxon>
        <taxon>Bacillota</taxon>
        <taxon>Bacilli</taxon>
        <taxon>Bacillales</taxon>
        <taxon>Bacillaceae</taxon>
        <taxon>Bacillus</taxon>
        <taxon>Bacillus cereus group</taxon>
    </lineage>
</organism>
<dbReference type="Proteomes" id="UP000195696">
    <property type="component" value="Unassembled WGS sequence"/>
</dbReference>
<protein>
    <submittedName>
        <fullName evidence="1">Uncharacterized protein</fullName>
    </submittedName>
</protein>
<gene>
    <name evidence="1" type="ORF">BWGO95_03687</name>
</gene>